<accession>A0A6P5AJP6</accession>
<keyword evidence="2" id="KW-1185">Reference proteome</keyword>
<evidence type="ECO:0000256" key="1">
    <source>
        <dbReference type="SAM" id="MobiDB-lite"/>
    </source>
</evidence>
<feature type="region of interest" description="Disordered" evidence="1">
    <location>
        <begin position="179"/>
        <end position="206"/>
    </location>
</feature>
<evidence type="ECO:0000313" key="3">
    <source>
        <dbReference type="RefSeq" id="XP_019642226.1"/>
    </source>
</evidence>
<name>A0A6P5AJP6_BRABE</name>
<feature type="region of interest" description="Disordered" evidence="1">
    <location>
        <begin position="119"/>
        <end position="138"/>
    </location>
</feature>
<proteinExistence type="predicted"/>
<feature type="compositionally biased region" description="Basic and acidic residues" evidence="1">
    <location>
        <begin position="234"/>
        <end position="258"/>
    </location>
</feature>
<protein>
    <submittedName>
        <fullName evidence="3">Uncharacterized protein LOC109483627</fullName>
    </submittedName>
</protein>
<dbReference type="Proteomes" id="UP000515135">
    <property type="component" value="Unplaced"/>
</dbReference>
<organism evidence="2 3">
    <name type="scientific">Branchiostoma belcheri</name>
    <name type="common">Amphioxus</name>
    <dbReference type="NCBI Taxonomy" id="7741"/>
    <lineage>
        <taxon>Eukaryota</taxon>
        <taxon>Metazoa</taxon>
        <taxon>Chordata</taxon>
        <taxon>Cephalochordata</taxon>
        <taxon>Leptocardii</taxon>
        <taxon>Amphioxiformes</taxon>
        <taxon>Branchiostomatidae</taxon>
        <taxon>Branchiostoma</taxon>
    </lineage>
</organism>
<feature type="region of interest" description="Disordered" evidence="1">
    <location>
        <begin position="221"/>
        <end position="282"/>
    </location>
</feature>
<reference evidence="3" key="1">
    <citation type="submission" date="2025-08" db="UniProtKB">
        <authorList>
            <consortium name="RefSeq"/>
        </authorList>
    </citation>
    <scope>IDENTIFICATION</scope>
    <source>
        <tissue evidence="3">Gonad</tissue>
    </source>
</reference>
<dbReference type="RefSeq" id="XP_019642226.1">
    <property type="nucleotide sequence ID" value="XM_019786667.1"/>
</dbReference>
<gene>
    <name evidence="3" type="primary">LOC109483627</name>
</gene>
<dbReference type="AlphaFoldDB" id="A0A6P5AJP6"/>
<feature type="compositionally biased region" description="Low complexity" evidence="1">
    <location>
        <begin position="268"/>
        <end position="279"/>
    </location>
</feature>
<dbReference type="OrthoDB" id="10030712at2759"/>
<dbReference type="GeneID" id="109483627"/>
<sequence length="351" mass="39175">MRMQRGTTPKYMETSVSMKNACALNAWQEKELRHKLDAMDQMYRQESQELNKYKQSLNTMSHSMQTFLREGTHYWTNYVSPNWPWDSIPPPKFVVDSPGVTDRYGTGGLAGVRVSIPVTRKKKRNPAQQSRAEQRKASLPMIAPNPAALAAAQKAAANGGGGDIVVADPTAGMRVTLTAPTPSLPRMHSRGPNLNTPKTIAAIPPQGDGSTIYMVPEDEEVGDLQGQGKKPTTKAKDPLSKLRFLQDRWTKKDASDRDSTEDDAESIGGKTTRTTRTTKSQLRQKMRLEYEARVKARKQKSECSEDEEAEAAAEFVTEYKTLMNCRYLRHPPTSVPKHYTILGVKIQCAAY</sequence>
<evidence type="ECO:0000313" key="2">
    <source>
        <dbReference type="Proteomes" id="UP000515135"/>
    </source>
</evidence>
<dbReference type="KEGG" id="bbel:109483627"/>